<dbReference type="EMBL" id="GBXM01012970">
    <property type="protein sequence ID" value="JAH95607.1"/>
    <property type="molecule type" value="Transcribed_RNA"/>
</dbReference>
<accession>A0A0E9WYN8</accession>
<reference evidence="1" key="1">
    <citation type="submission" date="2014-11" db="EMBL/GenBank/DDBJ databases">
        <authorList>
            <person name="Amaro Gonzalez C."/>
        </authorList>
    </citation>
    <scope>NUCLEOTIDE SEQUENCE</scope>
</reference>
<proteinExistence type="predicted"/>
<name>A0A0E9WYN8_ANGAN</name>
<evidence type="ECO:0000313" key="1">
    <source>
        <dbReference type="EMBL" id="JAH95607.1"/>
    </source>
</evidence>
<protein>
    <submittedName>
        <fullName evidence="1">Uncharacterized protein</fullName>
    </submittedName>
</protein>
<organism evidence="1">
    <name type="scientific">Anguilla anguilla</name>
    <name type="common">European freshwater eel</name>
    <name type="synonym">Muraena anguilla</name>
    <dbReference type="NCBI Taxonomy" id="7936"/>
    <lineage>
        <taxon>Eukaryota</taxon>
        <taxon>Metazoa</taxon>
        <taxon>Chordata</taxon>
        <taxon>Craniata</taxon>
        <taxon>Vertebrata</taxon>
        <taxon>Euteleostomi</taxon>
        <taxon>Actinopterygii</taxon>
        <taxon>Neopterygii</taxon>
        <taxon>Teleostei</taxon>
        <taxon>Anguilliformes</taxon>
        <taxon>Anguillidae</taxon>
        <taxon>Anguilla</taxon>
    </lineage>
</organism>
<dbReference type="AlphaFoldDB" id="A0A0E9WYN8"/>
<reference evidence="1" key="2">
    <citation type="journal article" date="2015" name="Fish Shellfish Immunol.">
        <title>Early steps in the European eel (Anguilla anguilla)-Vibrio vulnificus interaction in the gills: Role of the RtxA13 toxin.</title>
        <authorList>
            <person name="Callol A."/>
            <person name="Pajuelo D."/>
            <person name="Ebbesson L."/>
            <person name="Teles M."/>
            <person name="MacKenzie S."/>
            <person name="Amaro C."/>
        </authorList>
    </citation>
    <scope>NUCLEOTIDE SEQUENCE</scope>
</reference>
<sequence>MTLKKFQHNHLRPNINSAIGISILNHLDQHIQACTQNGRTIRL</sequence>